<comment type="caution">
    <text evidence="2">The sequence shown here is derived from an EMBL/GenBank/DDBJ whole genome shotgun (WGS) entry which is preliminary data.</text>
</comment>
<evidence type="ECO:0000313" key="3">
    <source>
        <dbReference type="Proteomes" id="UP000032214"/>
    </source>
</evidence>
<evidence type="ECO:0000313" key="2">
    <source>
        <dbReference type="EMBL" id="KIX84895.1"/>
    </source>
</evidence>
<name>A0A0D2I0Z1_9BACT</name>
<dbReference type="Proteomes" id="UP000032214">
    <property type="component" value="Unassembled WGS sequence"/>
</dbReference>
<proteinExistence type="predicted"/>
<dbReference type="AlphaFoldDB" id="A0A0D2I0Z1"/>
<evidence type="ECO:0000256" key="1">
    <source>
        <dbReference type="SAM" id="Phobius"/>
    </source>
</evidence>
<protein>
    <submittedName>
        <fullName evidence="2">Uncharacterized protein</fullName>
    </submittedName>
</protein>
<keyword evidence="1" id="KW-0812">Transmembrane</keyword>
<keyword evidence="1" id="KW-1133">Transmembrane helix</keyword>
<organism evidence="2 3">
    <name type="scientific">candidate division TM6 bacterium JCVI TM6SC1</name>
    <dbReference type="NCBI Taxonomy" id="1306947"/>
    <lineage>
        <taxon>Bacteria</taxon>
        <taxon>Candidatus Babelota</taxon>
        <taxon>Vermiphilus</taxon>
    </lineage>
</organism>
<accession>A0A0D2I0Z1</accession>
<dbReference type="EMBL" id="ARQD01000005">
    <property type="protein sequence ID" value="KIX84895.1"/>
    <property type="molecule type" value="Genomic_DNA"/>
</dbReference>
<keyword evidence="1" id="KW-0472">Membrane</keyword>
<keyword evidence="3" id="KW-1185">Reference proteome</keyword>
<sequence>MNYRRISILFTFLTIYMTSGSAQFSTRLSQRIDNRSKEHPQLQVQVHNADMLAIEYYLAHFQNTYNLYDTYAHEVAYKIERTLRTAHTRRKHIDAYLVHIKNPSNYTYLFDQDQSKITCPAPAKLLPARYKKLPRFAFARTLGTEFLGIGAAVGSTTLVSWINSTLGSLSITGNIFPYLGLAYTFPAALIGIPFLVSLGMYRHKVNATVDAQLCAPWLLSPATHISPGFEGQFLLFIERPVNQTKNEKISLSFAPQTLTARRGPFAQHTAQLRHIST</sequence>
<gene>
    <name evidence="2" type="ORF">J120_04820</name>
</gene>
<feature type="transmembrane region" description="Helical" evidence="1">
    <location>
        <begin position="175"/>
        <end position="196"/>
    </location>
</feature>
<dbReference type="STRING" id="1306947.J120_04820"/>
<reference evidence="2 3" key="1">
    <citation type="journal article" date="2013" name="Proc. Natl. Acad. Sci. U.S.A.">
        <title>Candidate phylum TM6 genome recovered from a hospital sink biofilm provides genomic insights into this uncultivated phylum.</title>
        <authorList>
            <person name="McLean J.S."/>
            <person name="Lombardo M.J."/>
            <person name="Badger J.H."/>
            <person name="Edlund A."/>
            <person name="Novotny M."/>
            <person name="Yee-Greenbaum J."/>
            <person name="Vyahhi N."/>
            <person name="Hall A.P."/>
            <person name="Yang Y."/>
            <person name="Dupont C.L."/>
            <person name="Ziegler M.G."/>
            <person name="Chitsaz H."/>
            <person name="Allen A.E."/>
            <person name="Yooseph S."/>
            <person name="Tesler G."/>
            <person name="Pevzner P.A."/>
            <person name="Friedman R.M."/>
            <person name="Nealson K.H."/>
            <person name="Venter J.C."/>
            <person name="Lasken R.S."/>
        </authorList>
    </citation>
    <scope>NUCLEOTIDE SEQUENCE [LARGE SCALE GENOMIC DNA]</scope>
    <source>
        <strain evidence="2 3">TM6SC1</strain>
    </source>
</reference>